<proteinExistence type="predicted"/>
<keyword evidence="3" id="KW-1185">Reference proteome</keyword>
<dbReference type="AlphaFoldDB" id="A0A485KAD5"/>
<dbReference type="Proteomes" id="UP000332933">
    <property type="component" value="Unassembled WGS sequence"/>
</dbReference>
<organism evidence="2 3">
    <name type="scientific">Aphanomyces stellatus</name>
    <dbReference type="NCBI Taxonomy" id="120398"/>
    <lineage>
        <taxon>Eukaryota</taxon>
        <taxon>Sar</taxon>
        <taxon>Stramenopiles</taxon>
        <taxon>Oomycota</taxon>
        <taxon>Saprolegniomycetes</taxon>
        <taxon>Saprolegniales</taxon>
        <taxon>Verrucalvaceae</taxon>
        <taxon>Aphanomyces</taxon>
    </lineage>
</organism>
<reference evidence="2 3" key="1">
    <citation type="submission" date="2019-03" db="EMBL/GenBank/DDBJ databases">
        <authorList>
            <person name="Gaulin E."/>
            <person name="Dumas B."/>
        </authorList>
    </citation>
    <scope>NUCLEOTIDE SEQUENCE [LARGE SCALE GENOMIC DNA]</scope>
    <source>
        <strain evidence="2">CBS 568.67</strain>
    </source>
</reference>
<dbReference type="EMBL" id="CAADRA010000213">
    <property type="protein sequence ID" value="VFT79279.1"/>
    <property type="molecule type" value="Genomic_DNA"/>
</dbReference>
<reference evidence="1" key="2">
    <citation type="submission" date="2019-06" db="EMBL/GenBank/DDBJ databases">
        <title>Genomics analysis of Aphanomyces spp. identifies a new class of oomycete effector associated with host adaptation.</title>
        <authorList>
            <person name="Gaulin E."/>
        </authorList>
    </citation>
    <scope>NUCLEOTIDE SEQUENCE</scope>
    <source>
        <strain evidence="1">CBS 578.67</strain>
    </source>
</reference>
<evidence type="ECO:0000313" key="2">
    <source>
        <dbReference type="EMBL" id="VFT79279.1"/>
    </source>
</evidence>
<dbReference type="EMBL" id="VJMH01000213">
    <property type="protein sequence ID" value="KAF0717804.1"/>
    <property type="molecule type" value="Genomic_DNA"/>
</dbReference>
<sequence>MDQIKSHEFFQMNCPHGSDQLFHASYLRYLILCLAALMTTSRSRSSCQNKGLKVIRYVSSEEEQNYDRFPRCFPHCCPQHTEYRGCGASLSLRFATGGMDATTFFAFGRFEVASENPLEEGHLLPWTAFTNDLRRPTASTATWLQGQAGTDELWAGVAETPETLSEILPTHFFYNFHSKQWSTQREVAMDLIWQWLYTFGSIHRSMYDQRNIEKNGCLSLLYDAVTQMLANQSENLVEYSQRILSELGSHDQNTIWPVNVDALLAQFYEKLREPRNIPQEVKMKFSDATFNGLWILKSVCMRRLDLQISILNYIRFATMCFGLHLSLGEADNGTQVKSDLVMFAAPSSTFRLDGKLNVVEVLPNGEPVDIYDSGVLYGDYIGWLEFSTIQLWMYLWPVHNRKHANLLRLCMSRDIQNELTMRIAFTLEESGPIESDINFQNLPRDERSRHWNDAPHIVVMEMDAEYARQ</sequence>
<accession>A0A485KAD5</accession>
<evidence type="ECO:0000313" key="1">
    <source>
        <dbReference type="EMBL" id="KAF0717804.1"/>
    </source>
</evidence>
<name>A0A485KAD5_9STRA</name>
<gene>
    <name evidence="2" type="primary">Aste57867_2076</name>
    <name evidence="1" type="ORF">As57867_002072</name>
    <name evidence="2" type="ORF">ASTE57867_2076</name>
</gene>
<protein>
    <submittedName>
        <fullName evidence="2">Aste57867_2076 protein</fullName>
    </submittedName>
</protein>
<evidence type="ECO:0000313" key="3">
    <source>
        <dbReference type="Proteomes" id="UP000332933"/>
    </source>
</evidence>